<feature type="non-terminal residue" evidence="1">
    <location>
        <position position="73"/>
    </location>
</feature>
<gene>
    <name evidence="1" type="ORF">S03H2_37628</name>
</gene>
<accession>X1H842</accession>
<sequence>MPRHKPKEEQLRLGERAVDLRDVEKLKWRVIAETLGVNNISKMIFYYKKYQAVLKGAKEKMSLVKIEEFSSRH</sequence>
<evidence type="ECO:0000313" key="1">
    <source>
        <dbReference type="EMBL" id="GAH49994.1"/>
    </source>
</evidence>
<reference evidence="1" key="1">
    <citation type="journal article" date="2014" name="Front. Microbiol.">
        <title>High frequency of phylogenetically diverse reductive dehalogenase-homologous genes in deep subseafloor sedimentary metagenomes.</title>
        <authorList>
            <person name="Kawai M."/>
            <person name="Futagami T."/>
            <person name="Toyoda A."/>
            <person name="Takaki Y."/>
            <person name="Nishi S."/>
            <person name="Hori S."/>
            <person name="Arai W."/>
            <person name="Tsubouchi T."/>
            <person name="Morono Y."/>
            <person name="Uchiyama I."/>
            <person name="Ito T."/>
            <person name="Fujiyama A."/>
            <person name="Inagaki F."/>
            <person name="Takami H."/>
        </authorList>
    </citation>
    <scope>NUCLEOTIDE SEQUENCE</scope>
    <source>
        <strain evidence="1">Expedition CK06-06</strain>
    </source>
</reference>
<dbReference type="AlphaFoldDB" id="X1H842"/>
<name>X1H842_9ZZZZ</name>
<protein>
    <submittedName>
        <fullName evidence="1">Uncharacterized protein</fullName>
    </submittedName>
</protein>
<dbReference type="EMBL" id="BARU01023167">
    <property type="protein sequence ID" value="GAH49994.1"/>
    <property type="molecule type" value="Genomic_DNA"/>
</dbReference>
<comment type="caution">
    <text evidence="1">The sequence shown here is derived from an EMBL/GenBank/DDBJ whole genome shotgun (WGS) entry which is preliminary data.</text>
</comment>
<organism evidence="1">
    <name type="scientific">marine sediment metagenome</name>
    <dbReference type="NCBI Taxonomy" id="412755"/>
    <lineage>
        <taxon>unclassified sequences</taxon>
        <taxon>metagenomes</taxon>
        <taxon>ecological metagenomes</taxon>
    </lineage>
</organism>
<proteinExistence type="predicted"/>